<evidence type="ECO:0000313" key="5">
    <source>
        <dbReference type="Proteomes" id="UP001595453"/>
    </source>
</evidence>
<comment type="caution">
    <text evidence="4">The sequence shown here is derived from an EMBL/GenBank/DDBJ whole genome shotgun (WGS) entry which is preliminary data.</text>
</comment>
<dbReference type="CDD" id="cd05233">
    <property type="entry name" value="SDR_c"/>
    <property type="match status" value="1"/>
</dbReference>
<comment type="similarity">
    <text evidence="1 3">Belongs to the short-chain dehydrogenases/reductases (SDR) family.</text>
</comment>
<dbReference type="PRINTS" id="PR00080">
    <property type="entry name" value="SDRFAMILY"/>
</dbReference>
<dbReference type="NCBIfam" id="NF006565">
    <property type="entry name" value="PRK09072.1"/>
    <property type="match status" value="1"/>
</dbReference>
<reference evidence="5" key="1">
    <citation type="journal article" date="2019" name="Int. J. Syst. Evol. Microbiol.">
        <title>The Global Catalogue of Microorganisms (GCM) 10K type strain sequencing project: providing services to taxonomists for standard genome sequencing and annotation.</title>
        <authorList>
            <consortium name="The Broad Institute Genomics Platform"/>
            <consortium name="The Broad Institute Genome Sequencing Center for Infectious Disease"/>
            <person name="Wu L."/>
            <person name="Ma J."/>
        </authorList>
    </citation>
    <scope>NUCLEOTIDE SEQUENCE [LARGE SCALE GENOMIC DNA]</scope>
    <source>
        <strain evidence="5">KCTC 42730</strain>
    </source>
</reference>
<keyword evidence="2" id="KW-0560">Oxidoreductase</keyword>
<dbReference type="Proteomes" id="UP001595453">
    <property type="component" value="Unassembled WGS sequence"/>
</dbReference>
<evidence type="ECO:0000256" key="2">
    <source>
        <dbReference type="ARBA" id="ARBA00023002"/>
    </source>
</evidence>
<accession>A0ABV7CG01</accession>
<dbReference type="EMBL" id="JBHRSD010000006">
    <property type="protein sequence ID" value="MFC3031505.1"/>
    <property type="molecule type" value="Genomic_DNA"/>
</dbReference>
<dbReference type="PANTHER" id="PTHR44196:SF1">
    <property type="entry name" value="DEHYDROGENASE_REDUCTASE SDR FAMILY MEMBER 7B"/>
    <property type="match status" value="1"/>
</dbReference>
<organism evidence="4 5">
    <name type="scientific">Pseudoalteromonas fenneropenaei</name>
    <dbReference type="NCBI Taxonomy" id="1737459"/>
    <lineage>
        <taxon>Bacteria</taxon>
        <taxon>Pseudomonadati</taxon>
        <taxon>Pseudomonadota</taxon>
        <taxon>Gammaproteobacteria</taxon>
        <taxon>Alteromonadales</taxon>
        <taxon>Pseudoalteromonadaceae</taxon>
        <taxon>Pseudoalteromonas</taxon>
    </lineage>
</organism>
<proteinExistence type="inferred from homology"/>
<dbReference type="SUPFAM" id="SSF51735">
    <property type="entry name" value="NAD(P)-binding Rossmann-fold domains"/>
    <property type="match status" value="1"/>
</dbReference>
<dbReference type="InterPro" id="IPR036291">
    <property type="entry name" value="NAD(P)-bd_dom_sf"/>
</dbReference>
<protein>
    <submittedName>
        <fullName evidence="4">SDR family oxidoreductase</fullName>
    </submittedName>
</protein>
<dbReference type="RefSeq" id="WP_377120806.1">
    <property type="nucleotide sequence ID" value="NZ_JBHRSD010000006.1"/>
</dbReference>
<dbReference type="PRINTS" id="PR00081">
    <property type="entry name" value="GDHRDH"/>
</dbReference>
<dbReference type="InterPro" id="IPR020904">
    <property type="entry name" value="Sc_DH/Rdtase_CS"/>
</dbReference>
<dbReference type="InterPro" id="IPR002347">
    <property type="entry name" value="SDR_fam"/>
</dbReference>
<dbReference type="Gene3D" id="3.40.50.720">
    <property type="entry name" value="NAD(P)-binding Rossmann-like Domain"/>
    <property type="match status" value="1"/>
</dbReference>
<evidence type="ECO:0000256" key="3">
    <source>
        <dbReference type="RuleBase" id="RU000363"/>
    </source>
</evidence>
<sequence>MSKPLAIITGATGGIGEAIARRLAQDNWRCLLVARSESALHALRYQLGDEHLFLALDLNDEAAPITIAQHAEAQGGATLLVNNAGLNQMLPFENTPPNLMRKQLQVNLLAPMLLTQMLLPQLKSCQGTVVNIGSAFGAIGYPYQSAYCASKFGLRGFSEALSRELDGVVAIKYLAPRATDTQINDAQVRAMNTALGNKMDSPQQVAEIFMQLLNSKQRRKAVGFPEKLFARINGLLPELVDSAIIKQLKTIKSFLGSRESSL</sequence>
<name>A0ABV7CG01_9GAMM</name>
<evidence type="ECO:0000313" key="4">
    <source>
        <dbReference type="EMBL" id="MFC3031505.1"/>
    </source>
</evidence>
<dbReference type="Pfam" id="PF00106">
    <property type="entry name" value="adh_short"/>
    <property type="match status" value="1"/>
</dbReference>
<keyword evidence="5" id="KW-1185">Reference proteome</keyword>
<dbReference type="PROSITE" id="PS00061">
    <property type="entry name" value="ADH_SHORT"/>
    <property type="match status" value="1"/>
</dbReference>
<evidence type="ECO:0000256" key="1">
    <source>
        <dbReference type="ARBA" id="ARBA00006484"/>
    </source>
</evidence>
<dbReference type="PANTHER" id="PTHR44196">
    <property type="entry name" value="DEHYDROGENASE/REDUCTASE SDR FAMILY MEMBER 7B"/>
    <property type="match status" value="1"/>
</dbReference>
<gene>
    <name evidence="4" type="ORF">ACFOEE_03080</name>
</gene>